<organism evidence="1 2">
    <name type="scientific">Echinops telfairi</name>
    <name type="common">Lesser hedgehog tenrec</name>
    <dbReference type="NCBI Taxonomy" id="9371"/>
    <lineage>
        <taxon>Eukaryota</taxon>
        <taxon>Metazoa</taxon>
        <taxon>Chordata</taxon>
        <taxon>Craniata</taxon>
        <taxon>Vertebrata</taxon>
        <taxon>Euteleostomi</taxon>
        <taxon>Mammalia</taxon>
        <taxon>Eutheria</taxon>
        <taxon>Afrotheria</taxon>
        <taxon>Tenrecidae</taxon>
        <taxon>Tenrecinae</taxon>
        <taxon>Echinops</taxon>
    </lineage>
</organism>
<dbReference type="RefSeq" id="XP_045154632.1">
    <property type="nucleotide sequence ID" value="XM_045298697.1"/>
</dbReference>
<name>A0AC55DSC3_ECHTE</name>
<reference evidence="2" key="1">
    <citation type="submission" date="2025-08" db="UniProtKB">
        <authorList>
            <consortium name="RefSeq"/>
        </authorList>
    </citation>
    <scope>IDENTIFICATION</scope>
</reference>
<gene>
    <name evidence="2" type="primary">LOC101659188</name>
</gene>
<accession>A0AC55DSC3</accession>
<proteinExistence type="predicted"/>
<evidence type="ECO:0000313" key="1">
    <source>
        <dbReference type="Proteomes" id="UP000694863"/>
    </source>
</evidence>
<keyword evidence="1" id="KW-1185">Reference proteome</keyword>
<protein>
    <submittedName>
        <fullName evidence="2">DNA-binding protein RFX2-like</fullName>
    </submittedName>
</protein>
<sequence length="504" mass="55856">MKPREVASKFPLQVPQEPVGLQIVKVEEDEHTWRQDCGFQRKPTHTREIFRLRFRQFCYQETPGPREALSRLRALCRQWLRPELHSKEQILELLVLEQFLTILPAELQSWVREQQPESGEEAVTVLEDLERELDEPGEQGPVSSHEMPFKEKEPMETAQESACLKLPLANQLRSESSQPSHPLQENGLSMQRSEGGSASRASVALRLSAAALPPGAQPMPASPQRMLIQAAGSPRKRAQTPTIPVPRVQSVRKQVRPVQHVYPAPVQYVEGADAVFTDEAMRMAYTYNPEPQMYAPSSAALSYFEASGGSQVAVAAPSPPAIPSHSVVGIAMDVTGAPVVSSPGTYLIRGGMDSMRLSLAHKSRSRSSPVTLQWLLDNYETAEGVSLPRSSVYSHYLRHCQDHKLDPVNAASFGKLIRCVFMGLRTRRLGTRGNSKCHYYGIRLKSDSPLNRLQDEAQFTAVKQQSSHQKPSLGSGKGSDSPGGFEGRPSWRLQTGQASRTALL</sequence>
<dbReference type="Proteomes" id="UP000694863">
    <property type="component" value="Unplaced"/>
</dbReference>
<evidence type="ECO:0000313" key="2">
    <source>
        <dbReference type="RefSeq" id="XP_045154632.1"/>
    </source>
</evidence>